<evidence type="ECO:0000256" key="4">
    <source>
        <dbReference type="ARBA" id="ARBA00022679"/>
    </source>
</evidence>
<feature type="signal peptide" evidence="10">
    <location>
        <begin position="1"/>
        <end position="24"/>
    </location>
</feature>
<dbReference type="SUPFAM" id="SSF141523">
    <property type="entry name" value="L,D-transpeptidase catalytic domain-like"/>
    <property type="match status" value="1"/>
</dbReference>
<evidence type="ECO:0000259" key="11">
    <source>
        <dbReference type="PROSITE" id="PS52029"/>
    </source>
</evidence>
<feature type="active site" description="Proton donor/acceptor" evidence="9">
    <location>
        <position position="151"/>
    </location>
</feature>
<dbReference type="InterPro" id="IPR038063">
    <property type="entry name" value="Transpep_catalytic_dom"/>
</dbReference>
<dbReference type="PROSITE" id="PS51318">
    <property type="entry name" value="TAT"/>
    <property type="match status" value="1"/>
</dbReference>
<dbReference type="InterPro" id="IPR005490">
    <property type="entry name" value="LD_TPept_cat_dom"/>
</dbReference>
<keyword evidence="8 9" id="KW-0961">Cell wall biogenesis/degradation</keyword>
<dbReference type="PANTHER" id="PTHR30582">
    <property type="entry name" value="L,D-TRANSPEPTIDASE"/>
    <property type="match status" value="1"/>
</dbReference>
<dbReference type="Gene3D" id="2.40.440.10">
    <property type="entry name" value="L,D-transpeptidase catalytic domain-like"/>
    <property type="match status" value="1"/>
</dbReference>
<evidence type="ECO:0000256" key="6">
    <source>
        <dbReference type="ARBA" id="ARBA00022960"/>
    </source>
</evidence>
<dbReference type="GO" id="GO:0018104">
    <property type="term" value="P:peptidoglycan-protein cross-linking"/>
    <property type="evidence" value="ECO:0007669"/>
    <property type="project" value="TreeGrafter"/>
</dbReference>
<dbReference type="GO" id="GO:0016757">
    <property type="term" value="F:glycosyltransferase activity"/>
    <property type="evidence" value="ECO:0007669"/>
    <property type="project" value="UniProtKB-KW"/>
</dbReference>
<evidence type="ECO:0000256" key="7">
    <source>
        <dbReference type="ARBA" id="ARBA00022984"/>
    </source>
</evidence>
<sequence length="195" mass="21498">MPSPLSRRHFLAAGAASCALPAVAQEERNAETWVVPPEQQPYTLYLQDAYPPGTIMVVPDAFALYYMIDSQFALRFTVGIARGGLYEAGYFTLGAKKEWPSWTPTPEMIARDPDHYAKYANGMPGGPGNPLGARALYLFDEARGDTFLRIHGTFEPWTIGTAVSNGCVRLANQHIMLLYDRAQLGAQIILFPRSA</sequence>
<evidence type="ECO:0000256" key="3">
    <source>
        <dbReference type="ARBA" id="ARBA00022676"/>
    </source>
</evidence>
<feature type="chain" id="PRO_5011486002" evidence="10">
    <location>
        <begin position="25"/>
        <end position="195"/>
    </location>
</feature>
<dbReference type="PANTHER" id="PTHR30582:SF24">
    <property type="entry name" value="L,D-TRANSPEPTIDASE ERFK_SRFK-RELATED"/>
    <property type="match status" value="1"/>
</dbReference>
<dbReference type="GO" id="GO:0071555">
    <property type="term" value="P:cell wall organization"/>
    <property type="evidence" value="ECO:0007669"/>
    <property type="project" value="UniProtKB-UniRule"/>
</dbReference>
<dbReference type="InterPro" id="IPR050979">
    <property type="entry name" value="LD-transpeptidase"/>
</dbReference>
<keyword evidence="6 9" id="KW-0133">Cell shape</keyword>
<comment type="similarity">
    <text evidence="2">Belongs to the YkuD family.</text>
</comment>
<feature type="active site" description="Nucleophile" evidence="9">
    <location>
        <position position="167"/>
    </location>
</feature>
<name>A0A1H8JTE1_9RHOB</name>
<protein>
    <submittedName>
        <fullName evidence="12">L,D-transpeptidase catalytic domain</fullName>
    </submittedName>
</protein>
<evidence type="ECO:0000256" key="10">
    <source>
        <dbReference type="SAM" id="SignalP"/>
    </source>
</evidence>
<evidence type="ECO:0000256" key="5">
    <source>
        <dbReference type="ARBA" id="ARBA00022801"/>
    </source>
</evidence>
<evidence type="ECO:0000256" key="8">
    <source>
        <dbReference type="ARBA" id="ARBA00023316"/>
    </source>
</evidence>
<accession>A0A1H8JTE1</accession>
<dbReference type="Proteomes" id="UP000198761">
    <property type="component" value="Unassembled WGS sequence"/>
</dbReference>
<dbReference type="Pfam" id="PF03734">
    <property type="entry name" value="YkuD"/>
    <property type="match status" value="1"/>
</dbReference>
<dbReference type="STRING" id="933059.SAMN04488103_10891"/>
<dbReference type="EMBL" id="FOCE01000008">
    <property type="protein sequence ID" value="SEN83647.1"/>
    <property type="molecule type" value="Genomic_DNA"/>
</dbReference>
<dbReference type="CDD" id="cd16913">
    <property type="entry name" value="YkuD_like"/>
    <property type="match status" value="1"/>
</dbReference>
<dbReference type="PROSITE" id="PS52029">
    <property type="entry name" value="LD_TPASE"/>
    <property type="match status" value="1"/>
</dbReference>
<dbReference type="UniPathway" id="UPA00219"/>
<dbReference type="GO" id="GO:0008360">
    <property type="term" value="P:regulation of cell shape"/>
    <property type="evidence" value="ECO:0007669"/>
    <property type="project" value="UniProtKB-UniRule"/>
</dbReference>
<keyword evidence="13" id="KW-1185">Reference proteome</keyword>
<keyword evidence="7 9" id="KW-0573">Peptidoglycan synthesis</keyword>
<dbReference type="RefSeq" id="WP_091302387.1">
    <property type="nucleotide sequence ID" value="NZ_FOCE01000008.1"/>
</dbReference>
<evidence type="ECO:0000313" key="13">
    <source>
        <dbReference type="Proteomes" id="UP000198761"/>
    </source>
</evidence>
<feature type="domain" description="L,D-TPase catalytic" evidence="11">
    <location>
        <begin position="53"/>
        <end position="191"/>
    </location>
</feature>
<organism evidence="12 13">
    <name type="scientific">Gemmobacter aquatilis</name>
    <dbReference type="NCBI Taxonomy" id="933059"/>
    <lineage>
        <taxon>Bacteria</taxon>
        <taxon>Pseudomonadati</taxon>
        <taxon>Pseudomonadota</taxon>
        <taxon>Alphaproteobacteria</taxon>
        <taxon>Rhodobacterales</taxon>
        <taxon>Paracoccaceae</taxon>
        <taxon>Gemmobacter</taxon>
    </lineage>
</organism>
<evidence type="ECO:0000256" key="9">
    <source>
        <dbReference type="PROSITE-ProRule" id="PRU01373"/>
    </source>
</evidence>
<reference evidence="12 13" key="1">
    <citation type="submission" date="2016-10" db="EMBL/GenBank/DDBJ databases">
        <authorList>
            <person name="de Groot N.N."/>
        </authorList>
    </citation>
    <scope>NUCLEOTIDE SEQUENCE [LARGE SCALE GENOMIC DNA]</scope>
    <source>
        <strain evidence="12 13">DSM 3857</strain>
    </source>
</reference>
<dbReference type="AlphaFoldDB" id="A0A1H8JTE1"/>
<keyword evidence="5" id="KW-0378">Hydrolase</keyword>
<dbReference type="GO" id="GO:0005576">
    <property type="term" value="C:extracellular region"/>
    <property type="evidence" value="ECO:0007669"/>
    <property type="project" value="TreeGrafter"/>
</dbReference>
<dbReference type="OrthoDB" id="9795305at2"/>
<keyword evidence="10" id="KW-0732">Signal</keyword>
<evidence type="ECO:0000256" key="1">
    <source>
        <dbReference type="ARBA" id="ARBA00004752"/>
    </source>
</evidence>
<proteinExistence type="inferred from homology"/>
<keyword evidence="3" id="KW-0328">Glycosyltransferase</keyword>
<dbReference type="GO" id="GO:0071972">
    <property type="term" value="F:peptidoglycan L,D-transpeptidase activity"/>
    <property type="evidence" value="ECO:0007669"/>
    <property type="project" value="TreeGrafter"/>
</dbReference>
<evidence type="ECO:0000256" key="2">
    <source>
        <dbReference type="ARBA" id="ARBA00005992"/>
    </source>
</evidence>
<comment type="pathway">
    <text evidence="1 9">Cell wall biogenesis; peptidoglycan biosynthesis.</text>
</comment>
<dbReference type="InterPro" id="IPR006311">
    <property type="entry name" value="TAT_signal"/>
</dbReference>
<keyword evidence="4" id="KW-0808">Transferase</keyword>
<evidence type="ECO:0000313" key="12">
    <source>
        <dbReference type="EMBL" id="SEN83647.1"/>
    </source>
</evidence>
<gene>
    <name evidence="12" type="ORF">SAMN04488103_10891</name>
</gene>